<gene>
    <name evidence="2" type="ORF">D9611_004207</name>
</gene>
<feature type="repeat" description="RCC1" evidence="1">
    <location>
        <begin position="385"/>
        <end position="445"/>
    </location>
</feature>
<dbReference type="EMBL" id="JAACJK010000164">
    <property type="protein sequence ID" value="KAF5324464.1"/>
    <property type="molecule type" value="Genomic_DNA"/>
</dbReference>
<dbReference type="InterPro" id="IPR009091">
    <property type="entry name" value="RCC1/BLIP-II"/>
</dbReference>
<dbReference type="PANTHER" id="PTHR47563:SF1">
    <property type="entry name" value="PROTEIN FMP25, MITOCHONDRIAL"/>
    <property type="match status" value="1"/>
</dbReference>
<organism evidence="2 3">
    <name type="scientific">Ephemerocybe angulata</name>
    <dbReference type="NCBI Taxonomy" id="980116"/>
    <lineage>
        <taxon>Eukaryota</taxon>
        <taxon>Fungi</taxon>
        <taxon>Dikarya</taxon>
        <taxon>Basidiomycota</taxon>
        <taxon>Agaricomycotina</taxon>
        <taxon>Agaricomycetes</taxon>
        <taxon>Agaricomycetidae</taxon>
        <taxon>Agaricales</taxon>
        <taxon>Agaricineae</taxon>
        <taxon>Psathyrellaceae</taxon>
        <taxon>Ephemerocybe</taxon>
    </lineage>
</organism>
<dbReference type="SUPFAM" id="SSF50985">
    <property type="entry name" value="RCC1/BLIP-II"/>
    <property type="match status" value="1"/>
</dbReference>
<dbReference type="Pfam" id="PF00415">
    <property type="entry name" value="RCC1"/>
    <property type="match status" value="1"/>
</dbReference>
<sequence length="608" mass="66025">MLRKASGRVLKSSQSLSANVQRHSRRWIQTNANAKGFQYRSSGRNAAVAVSAALLGSYMVYSSGRKVYNDVYIPANGETRDPTFGSASQVLDEDNLHTLVWGSNRTKLLSPNAKSNDTVRTPAVASWLDGVALRDLQLHENYAACIDANGDVYQWGEGFYGDLLPQSADRCPRRTLTGKNIIQLQLTDDKVYALSASGQIYVFAAKAKDQPKPVGAPIPSSDSWWGTGWLWGEDQTIDFAQLTPNDKLNRREKFTSIAAGQNHLLALTSKGRTFGHPINKLANAYGQLGFQSFSVPDPAALLTGTNTHLHVDLVPKSLHDPYMKASRSMRVTIDAEPDVQQDLGGLNDKSVRFCPFIYEIPVLQGIQIAQVAAGARSSFARTPSGRVLGWGANEYGQLGLGANVALDTITVPTEVILWRATPNSVESTCTDVKAGGDLTAFVVDRAKDQEATQTELLMTGNGQYGGLGNNVFTTGQRDASRVKAVSGLRQYNEKTNTLDPIKPEEITVAPFGHVLLTINSSADSNGVGGSDVMVWGRNFDSELGNGRKSSIAGPIHLDLAEGERLMLRTRKAKEVKDLHGKVWKKGVNVKQQVAAGYGTSVVYWKIDQ</sequence>
<proteinExistence type="predicted"/>
<name>A0A8H5F5H1_9AGAR</name>
<dbReference type="OrthoDB" id="10256179at2759"/>
<dbReference type="Gene3D" id="2.130.10.30">
    <property type="entry name" value="Regulator of chromosome condensation 1/beta-lactamase-inhibitor protein II"/>
    <property type="match status" value="1"/>
</dbReference>
<accession>A0A8H5F5H1</accession>
<dbReference type="InterPro" id="IPR000408">
    <property type="entry name" value="Reg_chr_condens"/>
</dbReference>
<dbReference type="AlphaFoldDB" id="A0A8H5F5H1"/>
<dbReference type="InterPro" id="IPR053245">
    <property type="entry name" value="MitoProcess-Associated"/>
</dbReference>
<keyword evidence="3" id="KW-1185">Reference proteome</keyword>
<evidence type="ECO:0000313" key="2">
    <source>
        <dbReference type="EMBL" id="KAF5324464.1"/>
    </source>
</evidence>
<reference evidence="2 3" key="1">
    <citation type="journal article" date="2020" name="ISME J.">
        <title>Uncovering the hidden diversity of litter-decomposition mechanisms in mushroom-forming fungi.</title>
        <authorList>
            <person name="Floudas D."/>
            <person name="Bentzer J."/>
            <person name="Ahren D."/>
            <person name="Johansson T."/>
            <person name="Persson P."/>
            <person name="Tunlid A."/>
        </authorList>
    </citation>
    <scope>NUCLEOTIDE SEQUENCE [LARGE SCALE GENOMIC DNA]</scope>
    <source>
        <strain evidence="2 3">CBS 175.51</strain>
    </source>
</reference>
<dbReference type="PROSITE" id="PS00626">
    <property type="entry name" value="RCC1_2"/>
    <property type="match status" value="1"/>
</dbReference>
<evidence type="ECO:0000256" key="1">
    <source>
        <dbReference type="PROSITE-ProRule" id="PRU00235"/>
    </source>
</evidence>
<comment type="caution">
    <text evidence="2">The sequence shown here is derived from an EMBL/GenBank/DDBJ whole genome shotgun (WGS) entry which is preliminary data.</text>
</comment>
<evidence type="ECO:0000313" key="3">
    <source>
        <dbReference type="Proteomes" id="UP000541558"/>
    </source>
</evidence>
<dbReference type="PANTHER" id="PTHR47563">
    <property type="entry name" value="PROTEIN FMP25, MITOCHONDRIAL"/>
    <property type="match status" value="1"/>
</dbReference>
<dbReference type="PROSITE" id="PS50012">
    <property type="entry name" value="RCC1_3"/>
    <property type="match status" value="1"/>
</dbReference>
<dbReference type="Proteomes" id="UP000541558">
    <property type="component" value="Unassembled WGS sequence"/>
</dbReference>
<dbReference type="GO" id="GO:0034551">
    <property type="term" value="P:mitochondrial respiratory chain complex III assembly"/>
    <property type="evidence" value="ECO:0007669"/>
    <property type="project" value="TreeGrafter"/>
</dbReference>
<dbReference type="GO" id="GO:0005743">
    <property type="term" value="C:mitochondrial inner membrane"/>
    <property type="evidence" value="ECO:0007669"/>
    <property type="project" value="TreeGrafter"/>
</dbReference>
<protein>
    <submittedName>
        <fullName evidence="2">Uncharacterized protein</fullName>
    </submittedName>
</protein>